<evidence type="ECO:0000256" key="13">
    <source>
        <dbReference type="ARBA" id="ARBA00034839"/>
    </source>
</evidence>
<evidence type="ECO:0000256" key="4">
    <source>
        <dbReference type="ARBA" id="ARBA00022525"/>
    </source>
</evidence>
<evidence type="ECO:0000256" key="11">
    <source>
        <dbReference type="ARBA" id="ARBA00034764"/>
    </source>
</evidence>
<evidence type="ECO:0000256" key="14">
    <source>
        <dbReference type="ARBA" id="ARBA00034914"/>
    </source>
</evidence>
<gene>
    <name evidence="17" type="primary">9L</name>
</gene>
<keyword evidence="3" id="KW-0244">Early protein</keyword>
<dbReference type="Pfam" id="PF04887">
    <property type="entry name" value="Pox_M2"/>
    <property type="match status" value="1"/>
</dbReference>
<evidence type="ECO:0000256" key="15">
    <source>
        <dbReference type="ARBA" id="ARBA00045309"/>
    </source>
</evidence>
<keyword evidence="6" id="KW-0732">Signal</keyword>
<organismHost>
    <name type="scientific">Simiiformes</name>
    <dbReference type="NCBI Taxonomy" id="314293"/>
</organismHost>
<comment type="subunit">
    <text evidence="12">Homooligomer. Interacts with host CD80 and CD86 when secreted.</text>
</comment>
<evidence type="ECO:0000256" key="10">
    <source>
        <dbReference type="ARBA" id="ARBA00023280"/>
    </source>
</evidence>
<evidence type="ECO:0000256" key="5">
    <source>
        <dbReference type="ARBA" id="ARBA00022581"/>
    </source>
</evidence>
<keyword evidence="16" id="KW-0472">Membrane</keyword>
<name>Q9DHV3_YLDV</name>
<dbReference type="InterPro" id="IPR006971">
    <property type="entry name" value="Poxvirus_M2"/>
</dbReference>
<keyword evidence="16" id="KW-1133">Transmembrane helix</keyword>
<keyword evidence="16" id="KW-0812">Transmembrane</keyword>
<dbReference type="KEGG" id="vg:918598"/>
<dbReference type="GeneID" id="918598"/>
<protein>
    <recommendedName>
        <fullName evidence="13">Early protein OPG038</fullName>
    </recommendedName>
    <alternativeName>
        <fullName evidence="14">Protein M2</fullName>
    </alternativeName>
</protein>
<organismHost>
    <name type="scientific">Homo sapiens</name>
    <name type="common">Human</name>
    <dbReference type="NCBI Taxonomy" id="9606"/>
</organismHost>
<sequence length="226" mass="25594">MEGVKKLFNFLILFFFVSTTLSYILKQDHKDFGKCVSKKYRYWNLAAVLTLGLTYTIPEKEQCFAHIHLDTTLVIGYGLSIEIEITNKIDGQVVSVVEGLYNNNTIILLLFIANDRSDYENSVIPNTKISVTCTDIDCDNNPTRQVLNGKVSKNELIIFGSCLTCVLLDTYPNSIKGFLPPSGIVAKPYSKGVNEDNGYLWYRHKKDSCNVDFLNTSYSICSKIRR</sequence>
<evidence type="ECO:0000256" key="1">
    <source>
        <dbReference type="ARBA" id="ARBA00004354"/>
    </source>
</evidence>
<dbReference type="OrthoDB" id="26406at10239"/>
<dbReference type="RefSeq" id="NP_073394.1">
    <property type="nucleotide sequence ID" value="NC_002642.1"/>
</dbReference>
<evidence type="ECO:0000256" key="3">
    <source>
        <dbReference type="ARBA" id="ARBA00022518"/>
    </source>
</evidence>
<evidence type="ECO:0000256" key="12">
    <source>
        <dbReference type="ARBA" id="ARBA00034797"/>
    </source>
</evidence>
<dbReference type="EMBL" id="AJ293568">
    <property type="protein sequence ID" value="CAC21247.1"/>
    <property type="molecule type" value="Genomic_DNA"/>
</dbReference>
<keyword evidence="4" id="KW-0964">Secreted</keyword>
<evidence type="ECO:0000256" key="16">
    <source>
        <dbReference type="SAM" id="Phobius"/>
    </source>
</evidence>
<comment type="function">
    <text evidence="15">Plays a role in immune evasion. When secreted, inhibits T-cell activation by preventing the binding of host CD80 and CD86 to soluble CTLA4 and CD28. In the infected cell, may inhibits host NF kappa B activation.</text>
</comment>
<keyword evidence="8" id="KW-0325">Glycoprotein</keyword>
<keyword evidence="9" id="KW-1038">Host endoplasmic reticulum</keyword>
<proteinExistence type="inferred from homology"/>
<evidence type="ECO:0000313" key="18">
    <source>
        <dbReference type="Proteomes" id="UP000136581"/>
    </source>
</evidence>
<evidence type="ECO:0000313" key="17">
    <source>
        <dbReference type="EMBL" id="CAC21247.1"/>
    </source>
</evidence>
<dbReference type="GO" id="GO:0044165">
    <property type="term" value="C:host cell endoplasmic reticulum"/>
    <property type="evidence" value="ECO:0007669"/>
    <property type="project" value="UniProtKB-SubCell"/>
</dbReference>
<dbReference type="Proteomes" id="UP000136581">
    <property type="component" value="Segment"/>
</dbReference>
<evidence type="ECO:0000256" key="6">
    <source>
        <dbReference type="ARBA" id="ARBA00022729"/>
    </source>
</evidence>
<dbReference type="GO" id="GO:0005576">
    <property type="term" value="C:extracellular region"/>
    <property type="evidence" value="ECO:0007669"/>
    <property type="project" value="UniProtKB-SubCell"/>
</dbReference>
<keyword evidence="10" id="KW-0899">Viral immunoevasion</keyword>
<organism evidence="17 18">
    <name type="scientific">Yaba-like disease virus</name>
    <name type="common">YLDV</name>
    <dbReference type="NCBI Taxonomy" id="132475"/>
    <lineage>
        <taxon>Viruses</taxon>
        <taxon>Varidnaviria</taxon>
        <taxon>Bamfordvirae</taxon>
        <taxon>Nucleocytoviricota</taxon>
        <taxon>Pokkesviricetes</taxon>
        <taxon>Chitovirales</taxon>
        <taxon>Poxviridae</taxon>
        <taxon>Chordopoxvirinae</taxon>
        <taxon>Yatapoxvirus</taxon>
        <taxon>Yatapoxvirus tanapox</taxon>
        <taxon>Tanapox virus</taxon>
    </lineage>
</organism>
<keyword evidence="18" id="KW-1185">Reference proteome</keyword>
<dbReference type="PIRSF" id="PIRSF015982">
    <property type="entry name" value="VAC_M2L"/>
    <property type="match status" value="1"/>
</dbReference>
<comment type="subcellular location">
    <subcellularLocation>
        <location evidence="1">Host endoplasmic reticulum</location>
    </subcellularLocation>
    <subcellularLocation>
        <location evidence="2">Secreted</location>
    </subcellularLocation>
</comment>
<dbReference type="GO" id="GO:0085034">
    <property type="term" value="P:symbiont-mediated suppression of host NF-kappaB cascade"/>
    <property type="evidence" value="ECO:0007669"/>
    <property type="project" value="UniProtKB-KW"/>
</dbReference>
<evidence type="ECO:0000256" key="8">
    <source>
        <dbReference type="ARBA" id="ARBA00023180"/>
    </source>
</evidence>
<reference evidence="17 18" key="1">
    <citation type="journal article" date="2001" name="Virology">
        <title>The genome sequence of Yaba-like disease virus, a yatapoxvirus.</title>
        <authorList>
            <person name="Lee H.J."/>
            <person name="Essani K."/>
            <person name="Smith G.L."/>
        </authorList>
    </citation>
    <scope>NUCLEOTIDE SEQUENCE [LARGE SCALE GENOMIC DNA]</scope>
</reference>
<keyword evidence="7" id="KW-1100">Inhibition of host NF-kappa-B by virus</keyword>
<feature type="transmembrane region" description="Helical" evidence="16">
    <location>
        <begin position="7"/>
        <end position="25"/>
    </location>
</feature>
<evidence type="ECO:0000256" key="7">
    <source>
        <dbReference type="ARBA" id="ARBA00022863"/>
    </source>
</evidence>
<accession>Q9DHV3</accession>
<keyword evidence="5" id="KW-0945">Host-virus interaction</keyword>
<comment type="similarity">
    <text evidence="11">Belongs to the orthopoxvirus OPG038 family.</text>
</comment>
<evidence type="ECO:0000256" key="9">
    <source>
        <dbReference type="ARBA" id="ARBA00023184"/>
    </source>
</evidence>
<evidence type="ECO:0000256" key="2">
    <source>
        <dbReference type="ARBA" id="ARBA00004613"/>
    </source>
</evidence>